<dbReference type="EMBL" id="BTSX01000003">
    <property type="protein sequence ID" value="GMS87427.1"/>
    <property type="molecule type" value="Genomic_DNA"/>
</dbReference>
<evidence type="ECO:0000313" key="2">
    <source>
        <dbReference type="EMBL" id="GMS87427.1"/>
    </source>
</evidence>
<dbReference type="SUPFAM" id="SSF54695">
    <property type="entry name" value="POZ domain"/>
    <property type="match status" value="1"/>
</dbReference>
<evidence type="ECO:0000313" key="3">
    <source>
        <dbReference type="Proteomes" id="UP001432027"/>
    </source>
</evidence>
<sequence length="307" mass="34855">ATLEAGKAESSLLYGGGFEWTAGVRRNPIDMTEVDFTLACNNQRGGKWNCEADVECAPLSSKYNWTEKEIVKMSDENCVHVFENMFAWHQFTSRYYGYVANDKIVVEFRINIISAEGNEAIEPTPIIDISKFSSPTEAGNVTLVIGENKLKVSKEFLAFHSPVFAAMFFGNFAENGKQEVEINYVIYEEFIDLLFLIFPLGTVEITDRTVLHILKLADQFQMERVISQSVKHLIQSDGFNEATKLLIADHYRLFALRDHCFNSFVSFADLTGRLMLTPGGTNLSDETKLAIYNRFSMLYTRQVHQSQ</sequence>
<protein>
    <recommendedName>
        <fullName evidence="1">BTB domain-containing protein</fullName>
    </recommendedName>
</protein>
<keyword evidence="3" id="KW-1185">Reference proteome</keyword>
<dbReference type="PROSITE" id="PS50097">
    <property type="entry name" value="BTB"/>
    <property type="match status" value="1"/>
</dbReference>
<dbReference type="PANTHER" id="PTHR47022:SF1">
    <property type="entry name" value="BTB AND MATH DOMAIN-CONTAINING PROTEIN 36-RELATED"/>
    <property type="match status" value="1"/>
</dbReference>
<dbReference type="Pfam" id="PF00651">
    <property type="entry name" value="BTB"/>
    <property type="match status" value="1"/>
</dbReference>
<dbReference type="SMART" id="SM00225">
    <property type="entry name" value="BTB"/>
    <property type="match status" value="1"/>
</dbReference>
<dbReference type="Pfam" id="PF00917">
    <property type="entry name" value="MATH"/>
    <property type="match status" value="1"/>
</dbReference>
<feature type="domain" description="BTB" evidence="1">
    <location>
        <begin position="139"/>
        <end position="198"/>
    </location>
</feature>
<dbReference type="InterPro" id="IPR002083">
    <property type="entry name" value="MATH/TRAF_dom"/>
</dbReference>
<feature type="non-terminal residue" evidence="2">
    <location>
        <position position="1"/>
    </location>
</feature>
<dbReference type="CDD" id="cd18186">
    <property type="entry name" value="BTB_POZ_ZBTB_KLHL-like"/>
    <property type="match status" value="1"/>
</dbReference>
<accession>A0AAV5SXC0</accession>
<proteinExistence type="predicted"/>
<dbReference type="InterPro" id="IPR011333">
    <property type="entry name" value="SKP1/BTB/POZ_sf"/>
</dbReference>
<reference evidence="2" key="1">
    <citation type="submission" date="2023-10" db="EMBL/GenBank/DDBJ databases">
        <title>Genome assembly of Pristionchus species.</title>
        <authorList>
            <person name="Yoshida K."/>
            <person name="Sommer R.J."/>
        </authorList>
    </citation>
    <scope>NUCLEOTIDE SEQUENCE</scope>
    <source>
        <strain evidence="2">RS0144</strain>
    </source>
</reference>
<organism evidence="2 3">
    <name type="scientific">Pristionchus entomophagus</name>
    <dbReference type="NCBI Taxonomy" id="358040"/>
    <lineage>
        <taxon>Eukaryota</taxon>
        <taxon>Metazoa</taxon>
        <taxon>Ecdysozoa</taxon>
        <taxon>Nematoda</taxon>
        <taxon>Chromadorea</taxon>
        <taxon>Rhabditida</taxon>
        <taxon>Rhabditina</taxon>
        <taxon>Diplogasteromorpha</taxon>
        <taxon>Diplogasteroidea</taxon>
        <taxon>Neodiplogasteridae</taxon>
        <taxon>Pristionchus</taxon>
    </lineage>
</organism>
<gene>
    <name evidence="2" type="ORF">PENTCL1PPCAC_9602</name>
</gene>
<comment type="caution">
    <text evidence="2">The sequence shown here is derived from an EMBL/GenBank/DDBJ whole genome shotgun (WGS) entry which is preliminary data.</text>
</comment>
<dbReference type="PANTHER" id="PTHR47022">
    <property type="entry name" value="BTB AND MATH DOMAIN-CONTAINING PROTEIN 36-RELATED"/>
    <property type="match status" value="1"/>
</dbReference>
<dbReference type="InterPro" id="IPR000210">
    <property type="entry name" value="BTB/POZ_dom"/>
</dbReference>
<dbReference type="Gene3D" id="3.30.710.10">
    <property type="entry name" value="Potassium Channel Kv1.1, Chain A"/>
    <property type="match status" value="1"/>
</dbReference>
<dbReference type="Proteomes" id="UP001432027">
    <property type="component" value="Unassembled WGS sequence"/>
</dbReference>
<dbReference type="AlphaFoldDB" id="A0AAV5SXC0"/>
<name>A0AAV5SXC0_9BILA</name>
<evidence type="ECO:0000259" key="1">
    <source>
        <dbReference type="PROSITE" id="PS50097"/>
    </source>
</evidence>